<organism evidence="1 2">
    <name type="scientific">Cardiocondyla obscurior</name>
    <dbReference type="NCBI Taxonomy" id="286306"/>
    <lineage>
        <taxon>Eukaryota</taxon>
        <taxon>Metazoa</taxon>
        <taxon>Ecdysozoa</taxon>
        <taxon>Arthropoda</taxon>
        <taxon>Hexapoda</taxon>
        <taxon>Insecta</taxon>
        <taxon>Pterygota</taxon>
        <taxon>Neoptera</taxon>
        <taxon>Endopterygota</taxon>
        <taxon>Hymenoptera</taxon>
        <taxon>Apocrita</taxon>
        <taxon>Aculeata</taxon>
        <taxon>Formicoidea</taxon>
        <taxon>Formicidae</taxon>
        <taxon>Myrmicinae</taxon>
        <taxon>Cardiocondyla</taxon>
    </lineage>
</organism>
<sequence>MTYRCQVLVPRILKQRDCIYAPRTGDPARPCRFMGIYLARPDGGCENSNRGLNCRHPNKLAPTKSTRDHFPFLIVRR</sequence>
<dbReference type="AlphaFoldDB" id="A0AAW2FGR7"/>
<comment type="caution">
    <text evidence="1">The sequence shown here is derived from an EMBL/GenBank/DDBJ whole genome shotgun (WGS) entry which is preliminary data.</text>
</comment>
<dbReference type="EMBL" id="JADYXP020000010">
    <property type="protein sequence ID" value="KAL0115131.1"/>
    <property type="molecule type" value="Genomic_DNA"/>
</dbReference>
<evidence type="ECO:0000313" key="1">
    <source>
        <dbReference type="EMBL" id="KAL0115131.1"/>
    </source>
</evidence>
<proteinExistence type="predicted"/>
<gene>
    <name evidence="1" type="ORF">PUN28_010609</name>
</gene>
<dbReference type="Proteomes" id="UP001430953">
    <property type="component" value="Unassembled WGS sequence"/>
</dbReference>
<reference evidence="1 2" key="1">
    <citation type="submission" date="2023-03" db="EMBL/GenBank/DDBJ databases">
        <title>High recombination rates correlate with genetic variation in Cardiocondyla obscurior ants.</title>
        <authorList>
            <person name="Errbii M."/>
        </authorList>
    </citation>
    <scope>NUCLEOTIDE SEQUENCE [LARGE SCALE GENOMIC DNA]</scope>
    <source>
        <strain evidence="1">Alpha-2009</strain>
        <tissue evidence="1">Whole body</tissue>
    </source>
</reference>
<protein>
    <submittedName>
        <fullName evidence="1">Uncharacterized protein</fullName>
    </submittedName>
</protein>
<accession>A0AAW2FGR7</accession>
<keyword evidence="2" id="KW-1185">Reference proteome</keyword>
<evidence type="ECO:0000313" key="2">
    <source>
        <dbReference type="Proteomes" id="UP001430953"/>
    </source>
</evidence>
<name>A0AAW2FGR7_9HYME</name>